<reference evidence="4 5" key="1">
    <citation type="submission" date="2012-08" db="EMBL/GenBank/DDBJ databases">
        <title>Oryza genome evolution.</title>
        <authorList>
            <person name="Wing R.A."/>
        </authorList>
    </citation>
    <scope>NUCLEOTIDE SEQUENCE</scope>
</reference>
<sequence length="125" mass="13122">MKMVVRCSYVSLWFFALTFLLVQSYSDGARPSPAFSPVRSPTEELVVVDTGIIADIEALAAAAAATVAVGDRGLRRRRSVALVTQARRLLVVGEASAGDGTGTDGAGPSCRSNNMHITCSPPSPR</sequence>
<dbReference type="EnsemblPlants" id="LPERR03G26550.1">
    <property type="protein sequence ID" value="LPERR03G26550.1"/>
    <property type="gene ID" value="LPERR03G26550"/>
</dbReference>
<feature type="region of interest" description="Disordered" evidence="1">
    <location>
        <begin position="97"/>
        <end position="125"/>
    </location>
</feature>
<keyword evidence="2" id="KW-1133">Transmembrane helix</keyword>
<proteinExistence type="predicted"/>
<keyword evidence="5" id="KW-1185">Reference proteome</keyword>
<evidence type="ECO:0000256" key="1">
    <source>
        <dbReference type="SAM" id="MobiDB-lite"/>
    </source>
</evidence>
<protein>
    <submittedName>
        <fullName evidence="4">Uncharacterized protein</fullName>
    </submittedName>
</protein>
<dbReference type="Gramene" id="LPERR03G26550.1">
    <property type="protein sequence ID" value="LPERR03G26550.1"/>
    <property type="gene ID" value="LPERR03G26550"/>
</dbReference>
<feature type="signal peptide" evidence="3">
    <location>
        <begin position="1"/>
        <end position="28"/>
    </location>
</feature>
<dbReference type="Proteomes" id="UP000032180">
    <property type="component" value="Chromosome 3"/>
</dbReference>
<dbReference type="AlphaFoldDB" id="A0A0D9VY77"/>
<feature type="chain" id="PRO_5002348176" evidence="3">
    <location>
        <begin position="29"/>
        <end position="125"/>
    </location>
</feature>
<evidence type="ECO:0000256" key="3">
    <source>
        <dbReference type="SAM" id="SignalP"/>
    </source>
</evidence>
<dbReference type="HOGENOM" id="CLU_148316_0_0_1"/>
<accession>A0A0D9VY77</accession>
<keyword evidence="3" id="KW-0732">Signal</keyword>
<feature type="transmembrane region" description="Helical" evidence="2">
    <location>
        <begin position="50"/>
        <end position="69"/>
    </location>
</feature>
<evidence type="ECO:0000313" key="5">
    <source>
        <dbReference type="Proteomes" id="UP000032180"/>
    </source>
</evidence>
<name>A0A0D9VY77_9ORYZ</name>
<evidence type="ECO:0000256" key="2">
    <source>
        <dbReference type="SAM" id="Phobius"/>
    </source>
</evidence>
<reference evidence="5" key="2">
    <citation type="submission" date="2013-12" db="EMBL/GenBank/DDBJ databases">
        <authorList>
            <person name="Yu Y."/>
            <person name="Lee S."/>
            <person name="de Baynast K."/>
            <person name="Wissotski M."/>
            <person name="Liu L."/>
            <person name="Talag J."/>
            <person name="Goicoechea J."/>
            <person name="Angelova A."/>
            <person name="Jetty R."/>
            <person name="Kudrna D."/>
            <person name="Golser W."/>
            <person name="Rivera L."/>
            <person name="Zhang J."/>
            <person name="Wing R."/>
        </authorList>
    </citation>
    <scope>NUCLEOTIDE SEQUENCE</scope>
</reference>
<evidence type="ECO:0000313" key="4">
    <source>
        <dbReference type="EnsemblPlants" id="LPERR03G26550.1"/>
    </source>
</evidence>
<reference evidence="4" key="3">
    <citation type="submission" date="2015-04" db="UniProtKB">
        <authorList>
            <consortium name="EnsemblPlants"/>
        </authorList>
    </citation>
    <scope>IDENTIFICATION</scope>
</reference>
<organism evidence="4 5">
    <name type="scientific">Leersia perrieri</name>
    <dbReference type="NCBI Taxonomy" id="77586"/>
    <lineage>
        <taxon>Eukaryota</taxon>
        <taxon>Viridiplantae</taxon>
        <taxon>Streptophyta</taxon>
        <taxon>Embryophyta</taxon>
        <taxon>Tracheophyta</taxon>
        <taxon>Spermatophyta</taxon>
        <taxon>Magnoliopsida</taxon>
        <taxon>Liliopsida</taxon>
        <taxon>Poales</taxon>
        <taxon>Poaceae</taxon>
        <taxon>BOP clade</taxon>
        <taxon>Oryzoideae</taxon>
        <taxon>Oryzeae</taxon>
        <taxon>Oryzinae</taxon>
        <taxon>Leersia</taxon>
    </lineage>
</organism>
<keyword evidence="2" id="KW-0472">Membrane</keyword>
<keyword evidence="2" id="KW-0812">Transmembrane</keyword>